<dbReference type="PROSITE" id="PS00759">
    <property type="entry name" value="ARGE_DAPE_CPG2_2"/>
    <property type="match status" value="1"/>
</dbReference>
<accession>D8LM29</accession>
<keyword evidence="4" id="KW-0963">Cytoplasm</keyword>
<dbReference type="InterPro" id="IPR010159">
    <property type="entry name" value="N-acyl_aa_amidohydrolase"/>
</dbReference>
<evidence type="ECO:0000256" key="2">
    <source>
        <dbReference type="ARBA" id="ARBA00006247"/>
    </source>
</evidence>
<dbReference type="Gene3D" id="3.30.70.360">
    <property type="match status" value="1"/>
</dbReference>
<dbReference type="EC" id="3.5.1.14" evidence="3"/>
<dbReference type="InterPro" id="IPR011650">
    <property type="entry name" value="Peptidase_M20_dimer"/>
</dbReference>
<dbReference type="GO" id="GO:0046872">
    <property type="term" value="F:metal ion binding"/>
    <property type="evidence" value="ECO:0007669"/>
    <property type="project" value="UniProtKB-KW"/>
</dbReference>
<keyword evidence="13" id="KW-1185">Reference proteome</keyword>
<feature type="active site" evidence="9">
    <location>
        <position position="86"/>
    </location>
</feature>
<dbReference type="MEROPS" id="M20.973"/>
<proteinExistence type="inferred from homology"/>
<keyword evidence="5 10" id="KW-0479">Metal-binding</keyword>
<feature type="domain" description="Peptidase M20 dimerisation" evidence="11">
    <location>
        <begin position="197"/>
        <end position="334"/>
    </location>
</feature>
<dbReference type="Pfam" id="PF01546">
    <property type="entry name" value="Peptidase_M20"/>
    <property type="match status" value="1"/>
</dbReference>
<dbReference type="OrthoDB" id="3064516at2759"/>
<name>D8LM29_ECTSI</name>
<feature type="binding site" evidence="10">
    <location>
        <position position="84"/>
    </location>
    <ligand>
        <name>Zn(2+)</name>
        <dbReference type="ChEBI" id="CHEBI:29105"/>
        <label>1</label>
    </ligand>
</feature>
<feature type="binding site" evidence="10">
    <location>
        <position position="120"/>
    </location>
    <ligand>
        <name>Zn(2+)</name>
        <dbReference type="ChEBI" id="CHEBI:29105"/>
        <label>1</label>
    </ligand>
</feature>
<gene>
    <name evidence="12" type="ORF">Esi_0038_0153</name>
</gene>
<feature type="active site" description="Proton acceptor" evidence="9">
    <location>
        <position position="154"/>
    </location>
</feature>
<dbReference type="EMBL" id="FN649742">
    <property type="protein sequence ID" value="CBN77243.1"/>
    <property type="molecule type" value="Genomic_DNA"/>
</dbReference>
<evidence type="ECO:0000256" key="1">
    <source>
        <dbReference type="ARBA" id="ARBA00004496"/>
    </source>
</evidence>
<dbReference type="PANTHER" id="PTHR45892">
    <property type="entry name" value="AMINOACYLASE-1"/>
    <property type="match status" value="1"/>
</dbReference>
<comment type="cofactor">
    <cofactor evidence="10">
        <name>Zn(2+)</name>
        <dbReference type="ChEBI" id="CHEBI:29105"/>
    </cofactor>
    <text evidence="10">Binds 2 Zn(2+) ions per subunit.</text>
</comment>
<evidence type="ECO:0000313" key="12">
    <source>
        <dbReference type="EMBL" id="CBN77243.1"/>
    </source>
</evidence>
<dbReference type="Pfam" id="PF07687">
    <property type="entry name" value="M20_dimer"/>
    <property type="match status" value="1"/>
</dbReference>
<comment type="subcellular location">
    <subcellularLocation>
        <location evidence="1">Cytoplasm</location>
    </subcellularLocation>
</comment>
<evidence type="ECO:0000256" key="10">
    <source>
        <dbReference type="PIRSR" id="PIRSR036696-2"/>
    </source>
</evidence>
<dbReference type="OMA" id="GTDAKQF"/>
<keyword evidence="7 10" id="KW-0862">Zinc</keyword>
<organism evidence="12 13">
    <name type="scientific">Ectocarpus siliculosus</name>
    <name type="common">Brown alga</name>
    <name type="synonym">Conferva siliculosa</name>
    <dbReference type="NCBI Taxonomy" id="2880"/>
    <lineage>
        <taxon>Eukaryota</taxon>
        <taxon>Sar</taxon>
        <taxon>Stramenopiles</taxon>
        <taxon>Ochrophyta</taxon>
        <taxon>PX clade</taxon>
        <taxon>Phaeophyceae</taxon>
        <taxon>Ectocarpales</taxon>
        <taxon>Ectocarpaceae</taxon>
        <taxon>Ectocarpus</taxon>
    </lineage>
</organism>
<evidence type="ECO:0000256" key="8">
    <source>
        <dbReference type="ARBA" id="ARBA00029656"/>
    </source>
</evidence>
<protein>
    <recommendedName>
        <fullName evidence="3">N-acyl-aliphatic-L-amino acid amidohydrolase</fullName>
        <ecNumber evidence="3">3.5.1.14</ecNumber>
    </recommendedName>
    <alternativeName>
        <fullName evidence="8">N-acyl-L-amino-acid amidohydrolase</fullName>
    </alternativeName>
</protein>
<evidence type="ECO:0000313" key="13">
    <source>
        <dbReference type="Proteomes" id="UP000002630"/>
    </source>
</evidence>
<evidence type="ECO:0000256" key="5">
    <source>
        <dbReference type="ARBA" id="ARBA00022723"/>
    </source>
</evidence>
<dbReference type="PANTHER" id="PTHR45892:SF1">
    <property type="entry name" value="AMINOACYLASE-1"/>
    <property type="match status" value="1"/>
</dbReference>
<evidence type="ECO:0000256" key="7">
    <source>
        <dbReference type="ARBA" id="ARBA00022833"/>
    </source>
</evidence>
<feature type="binding site" evidence="10">
    <location>
        <position position="155"/>
    </location>
    <ligand>
        <name>Zn(2+)</name>
        <dbReference type="ChEBI" id="CHEBI:29105"/>
        <label>2</label>
    </ligand>
</feature>
<feature type="binding site" evidence="10">
    <location>
        <position position="120"/>
    </location>
    <ligand>
        <name>Zn(2+)</name>
        <dbReference type="ChEBI" id="CHEBI:29105"/>
        <label>2</label>
    </ligand>
</feature>
<feature type="binding site" evidence="10">
    <location>
        <position position="409"/>
    </location>
    <ligand>
        <name>Zn(2+)</name>
        <dbReference type="ChEBI" id="CHEBI:29105"/>
        <label>2</label>
    </ligand>
</feature>
<comment type="similarity">
    <text evidence="2">Belongs to the peptidase M20A family.</text>
</comment>
<dbReference type="NCBIfam" id="TIGR01880">
    <property type="entry name" value="Ac-peptdase-euk"/>
    <property type="match status" value="1"/>
</dbReference>
<dbReference type="InterPro" id="IPR036264">
    <property type="entry name" value="Bact_exopeptidase_dim_dom"/>
</dbReference>
<dbReference type="GO" id="GO:0006520">
    <property type="term" value="P:amino acid metabolic process"/>
    <property type="evidence" value="ECO:0007669"/>
    <property type="project" value="InterPro"/>
</dbReference>
<evidence type="ECO:0000256" key="4">
    <source>
        <dbReference type="ARBA" id="ARBA00022490"/>
    </source>
</evidence>
<dbReference type="GO" id="GO:0004046">
    <property type="term" value="F:aminoacylase activity"/>
    <property type="evidence" value="ECO:0007669"/>
    <property type="project" value="UniProtKB-EC"/>
</dbReference>
<dbReference type="InParanoid" id="D8LM29"/>
<dbReference type="InterPro" id="IPR001261">
    <property type="entry name" value="ArgE/DapE_CS"/>
</dbReference>
<dbReference type="FunFam" id="1.10.150.900:FF:000001">
    <property type="entry name" value="Aminoacylase-1, putative"/>
    <property type="match status" value="1"/>
</dbReference>
<evidence type="ECO:0000256" key="6">
    <source>
        <dbReference type="ARBA" id="ARBA00022801"/>
    </source>
</evidence>
<sequence length="446" mass="48823">MAEDLASATHAVEAFREFLRIRSVSAEGPQGAYAEAAKWVSDYARDQAGLTSIKTVEYSAGKPVVLMEWPGSEPDLPCVLLNSHYDVVPAMPEHWHTDPFAAVMKDEAGGGRIYGRGTQDMKCVCVQYLVAIARLRRSGFQPTRTVHLSFVPDEEIGGADGISLLLASEEWKALGPVGIALDEGLANPRNAFTVFYGERTPWWLLVKAEGPTGHGSRFIKDTAVQKLMAVCDKALAFRKEQEDALGHTGGCSHARAKKLGDVTTLNLTMLKAGVAMAGGGDGGGAEAATKHERYALNVIPTEARAGFDVRIDPNTPTEDFKARLAGWCKEEGVTWELADWTTPLHEHYLTSVDRDVNPWWGVFLDTMKDVGVEIEPEIFPASTDSRYLRELGIPALGFSPMRNTPILLHDHNEYIAQDVFMDGIEVYERLITALASAERLPTEGKP</sequence>
<keyword evidence="6" id="KW-0378">Hydrolase</keyword>
<dbReference type="STRING" id="2880.D8LM29"/>
<dbReference type="Gene3D" id="1.10.150.900">
    <property type="match status" value="1"/>
</dbReference>
<dbReference type="AlphaFoldDB" id="D8LM29"/>
<reference evidence="12 13" key="1">
    <citation type="journal article" date="2010" name="Nature">
        <title>The Ectocarpus genome and the independent evolution of multicellularity in brown algae.</title>
        <authorList>
            <person name="Cock J.M."/>
            <person name="Sterck L."/>
            <person name="Rouze P."/>
            <person name="Scornet D."/>
            <person name="Allen A.E."/>
            <person name="Amoutzias G."/>
            <person name="Anthouard V."/>
            <person name="Artiguenave F."/>
            <person name="Aury J.M."/>
            <person name="Badger J.H."/>
            <person name="Beszteri B."/>
            <person name="Billiau K."/>
            <person name="Bonnet E."/>
            <person name="Bothwell J.H."/>
            <person name="Bowler C."/>
            <person name="Boyen C."/>
            <person name="Brownlee C."/>
            <person name="Carrano C.J."/>
            <person name="Charrier B."/>
            <person name="Cho G.Y."/>
            <person name="Coelho S.M."/>
            <person name="Collen J."/>
            <person name="Corre E."/>
            <person name="Da Silva C."/>
            <person name="Delage L."/>
            <person name="Delaroque N."/>
            <person name="Dittami S.M."/>
            <person name="Doulbeau S."/>
            <person name="Elias M."/>
            <person name="Farnham G."/>
            <person name="Gachon C.M."/>
            <person name="Gschloessl B."/>
            <person name="Heesch S."/>
            <person name="Jabbari K."/>
            <person name="Jubin C."/>
            <person name="Kawai H."/>
            <person name="Kimura K."/>
            <person name="Kloareg B."/>
            <person name="Kupper F.C."/>
            <person name="Lang D."/>
            <person name="Le Bail A."/>
            <person name="Leblanc C."/>
            <person name="Lerouge P."/>
            <person name="Lohr M."/>
            <person name="Lopez P.J."/>
            <person name="Martens C."/>
            <person name="Maumus F."/>
            <person name="Michel G."/>
            <person name="Miranda-Saavedra D."/>
            <person name="Morales J."/>
            <person name="Moreau H."/>
            <person name="Motomura T."/>
            <person name="Nagasato C."/>
            <person name="Napoli C.A."/>
            <person name="Nelson D.R."/>
            <person name="Nyvall-Collen P."/>
            <person name="Peters A.F."/>
            <person name="Pommier C."/>
            <person name="Potin P."/>
            <person name="Poulain J."/>
            <person name="Quesneville H."/>
            <person name="Read B."/>
            <person name="Rensing S.A."/>
            <person name="Ritter A."/>
            <person name="Rousvoal S."/>
            <person name="Samanta M."/>
            <person name="Samson G."/>
            <person name="Schroeder D.C."/>
            <person name="Segurens B."/>
            <person name="Strittmatter M."/>
            <person name="Tonon T."/>
            <person name="Tregear J.W."/>
            <person name="Valentin K."/>
            <person name="von Dassow P."/>
            <person name="Yamagishi T."/>
            <person name="Van de Peer Y."/>
            <person name="Wincker P."/>
        </authorList>
    </citation>
    <scope>NUCLEOTIDE SEQUENCE [LARGE SCALE GENOMIC DNA]</scope>
    <source>
        <strain evidence="13">Ec32 / CCAP1310/4</strain>
    </source>
</reference>
<dbReference type="PROSITE" id="PS00758">
    <property type="entry name" value="ARGE_DAPE_CPG2_1"/>
    <property type="match status" value="1"/>
</dbReference>
<evidence type="ECO:0000256" key="9">
    <source>
        <dbReference type="PIRSR" id="PIRSR036696-1"/>
    </source>
</evidence>
<dbReference type="EMBL" id="FN648575">
    <property type="protein sequence ID" value="CBN77243.1"/>
    <property type="molecule type" value="Genomic_DNA"/>
</dbReference>
<dbReference type="InterPro" id="IPR052083">
    <property type="entry name" value="Aminoacylase-1_M20A"/>
</dbReference>
<evidence type="ECO:0000256" key="3">
    <source>
        <dbReference type="ARBA" id="ARBA00011913"/>
    </source>
</evidence>
<evidence type="ECO:0000259" key="11">
    <source>
        <dbReference type="Pfam" id="PF07687"/>
    </source>
</evidence>
<dbReference type="Gene3D" id="3.40.630.10">
    <property type="entry name" value="Zn peptidases"/>
    <property type="match status" value="1"/>
</dbReference>
<feature type="binding site" evidence="10">
    <location>
        <position position="183"/>
    </location>
    <ligand>
        <name>Zn(2+)</name>
        <dbReference type="ChEBI" id="CHEBI:29105"/>
        <label>1</label>
    </ligand>
</feature>
<dbReference type="eggNOG" id="KOG2275">
    <property type="taxonomic scope" value="Eukaryota"/>
</dbReference>
<dbReference type="SUPFAM" id="SSF53187">
    <property type="entry name" value="Zn-dependent exopeptidases"/>
    <property type="match status" value="1"/>
</dbReference>
<dbReference type="Proteomes" id="UP000002630">
    <property type="component" value="Linkage Group LG17"/>
</dbReference>
<dbReference type="SUPFAM" id="SSF55031">
    <property type="entry name" value="Bacterial exopeptidase dimerisation domain"/>
    <property type="match status" value="1"/>
</dbReference>
<dbReference type="InterPro" id="IPR002933">
    <property type="entry name" value="Peptidase_M20"/>
</dbReference>
<dbReference type="PIRSF" id="PIRSF036696">
    <property type="entry name" value="ACY-1"/>
    <property type="match status" value="1"/>
</dbReference>
<dbReference type="GO" id="GO:0005737">
    <property type="term" value="C:cytoplasm"/>
    <property type="evidence" value="ECO:0007669"/>
    <property type="project" value="UniProtKB-SubCell"/>
</dbReference>